<dbReference type="PANTHER" id="PTHR42837:SF2">
    <property type="entry name" value="MEMBRANE METALLOPROTEASE ARASP2, CHLOROPLASTIC-RELATED"/>
    <property type="match status" value="1"/>
</dbReference>
<dbReference type="Pfam" id="PF02163">
    <property type="entry name" value="Peptidase_M50"/>
    <property type="match status" value="1"/>
</dbReference>
<dbReference type="InterPro" id="IPR001478">
    <property type="entry name" value="PDZ"/>
</dbReference>
<dbReference type="Gene3D" id="2.30.42.10">
    <property type="match status" value="1"/>
</dbReference>
<protein>
    <recommendedName>
        <fullName evidence="11">Zinc metalloprotease</fullName>
        <ecNumber evidence="11">3.4.24.-</ecNumber>
    </recommendedName>
</protein>
<evidence type="ECO:0000256" key="4">
    <source>
        <dbReference type="ARBA" id="ARBA00022670"/>
    </source>
</evidence>
<evidence type="ECO:0000256" key="7">
    <source>
        <dbReference type="ARBA" id="ARBA00022833"/>
    </source>
</evidence>
<keyword evidence="9 11" id="KW-0482">Metalloprotease</keyword>
<dbReference type="GO" id="GO:0006508">
    <property type="term" value="P:proteolysis"/>
    <property type="evidence" value="ECO:0007669"/>
    <property type="project" value="UniProtKB-KW"/>
</dbReference>
<dbReference type="CDD" id="cd06163">
    <property type="entry name" value="S2P-M50_PDZ_RseP-like"/>
    <property type="match status" value="1"/>
</dbReference>
<evidence type="ECO:0000256" key="3">
    <source>
        <dbReference type="ARBA" id="ARBA00007931"/>
    </source>
</evidence>
<keyword evidence="5 11" id="KW-0812">Transmembrane</keyword>
<dbReference type="GO" id="GO:0016020">
    <property type="term" value="C:membrane"/>
    <property type="evidence" value="ECO:0007669"/>
    <property type="project" value="UniProtKB-SubCell"/>
</dbReference>
<comment type="cofactor">
    <cofactor evidence="1 11">
        <name>Zn(2+)</name>
        <dbReference type="ChEBI" id="CHEBI:29105"/>
    </cofactor>
</comment>
<evidence type="ECO:0000256" key="6">
    <source>
        <dbReference type="ARBA" id="ARBA00022801"/>
    </source>
</evidence>
<feature type="domain" description="PDZ" evidence="12">
    <location>
        <begin position="131"/>
        <end position="196"/>
    </location>
</feature>
<keyword evidence="4 13" id="KW-0645">Protease</keyword>
<dbReference type="EMBL" id="CP009043">
    <property type="protein sequence ID" value="AII14708.1"/>
    <property type="molecule type" value="Genomic_DNA"/>
</dbReference>
<proteinExistence type="inferred from homology"/>
<feature type="transmembrane region" description="Helical" evidence="11">
    <location>
        <begin position="293"/>
        <end position="316"/>
    </location>
</feature>
<feature type="transmembrane region" description="Helical" evidence="11">
    <location>
        <begin position="337"/>
        <end position="359"/>
    </location>
</feature>
<dbReference type="GO" id="GO:0004222">
    <property type="term" value="F:metalloendopeptidase activity"/>
    <property type="evidence" value="ECO:0007669"/>
    <property type="project" value="InterPro"/>
</dbReference>
<evidence type="ECO:0000256" key="1">
    <source>
        <dbReference type="ARBA" id="ARBA00001947"/>
    </source>
</evidence>
<evidence type="ECO:0000313" key="13">
    <source>
        <dbReference type="EMBL" id="AII14708.1"/>
    </source>
</evidence>
<evidence type="ECO:0000259" key="12">
    <source>
        <dbReference type="SMART" id="SM00228"/>
    </source>
</evidence>
<keyword evidence="8 11" id="KW-1133">Transmembrane helix</keyword>
<dbReference type="InterPro" id="IPR008915">
    <property type="entry name" value="Peptidase_M50"/>
</dbReference>
<dbReference type="eggNOG" id="COG0750">
    <property type="taxonomic scope" value="Bacteria"/>
</dbReference>
<comment type="similarity">
    <text evidence="3 11">Belongs to the peptidase M50B family.</text>
</comment>
<keyword evidence="7 11" id="KW-0862">Zinc</keyword>
<dbReference type="InterPro" id="IPR036034">
    <property type="entry name" value="PDZ_sf"/>
</dbReference>
<dbReference type="SUPFAM" id="SSF50156">
    <property type="entry name" value="PDZ domain-like"/>
    <property type="match status" value="1"/>
</dbReference>
<comment type="subcellular location">
    <subcellularLocation>
        <location evidence="2">Membrane</location>
        <topology evidence="2">Multi-pass membrane protein</topology>
    </subcellularLocation>
</comment>
<feature type="transmembrane region" description="Helical" evidence="11">
    <location>
        <begin position="6"/>
        <end position="35"/>
    </location>
</feature>
<gene>
    <name evidence="13" type="ORF">CIG1485E_0870</name>
</gene>
<dbReference type="OrthoDB" id="9782003at2"/>
<dbReference type="InterPro" id="IPR004387">
    <property type="entry name" value="Pept_M50_Zn"/>
</dbReference>
<evidence type="ECO:0000256" key="11">
    <source>
        <dbReference type="RuleBase" id="RU362031"/>
    </source>
</evidence>
<sequence>MKSLVLFLMILAFAFWHYGVHFSVTILAISFLIFFHELGHFLVARFFGVRVNTFSVGFGEKIYTKRVGNTDYCLSAIPLGGYVQLKGQDDLDPNTKNYDHDSYNILSPIKRIAILFAGPFFNLLLAFFLYIAIGFMGVDKLAPNIGTVLPNSAALSAGLVKDDKILSINGVKINEWEDIKRQVSLSPLDLVVQRGDETLNIILTPKIGESINIFREKVEVPLIGISPNGDIIKVYHSGFSSLSYAFSQTVEASKLIYKGLEKLIIGAVPLKEMGGIVAMADITTKASQINLSVLFLIVALISVNLGVLNLLPLPVLDGGHIVFNLYEMIFRRPVNQRVFNALSYGSMMFLFALMAFTIFNDLLRLAGVYE</sequence>
<evidence type="ECO:0000256" key="10">
    <source>
        <dbReference type="ARBA" id="ARBA00023136"/>
    </source>
</evidence>
<evidence type="ECO:0000256" key="9">
    <source>
        <dbReference type="ARBA" id="ARBA00023049"/>
    </source>
</evidence>
<dbReference type="EC" id="3.4.24.-" evidence="11"/>
<feature type="transmembrane region" description="Helical" evidence="11">
    <location>
        <begin position="112"/>
        <end position="133"/>
    </location>
</feature>
<accession>A0A076FAI5</accession>
<dbReference type="PANTHER" id="PTHR42837">
    <property type="entry name" value="REGULATOR OF SIGMA-E PROTEASE RSEP"/>
    <property type="match status" value="1"/>
</dbReference>
<dbReference type="SMART" id="SM00228">
    <property type="entry name" value="PDZ"/>
    <property type="match status" value="1"/>
</dbReference>
<evidence type="ECO:0000313" key="14">
    <source>
        <dbReference type="Proteomes" id="UP000028486"/>
    </source>
</evidence>
<dbReference type="GO" id="GO:0046872">
    <property type="term" value="F:metal ion binding"/>
    <property type="evidence" value="ECO:0007669"/>
    <property type="project" value="UniProtKB-KW"/>
</dbReference>
<dbReference type="AlphaFoldDB" id="A0A076FAI5"/>
<name>A0A076FAI5_9BACT</name>
<dbReference type="RefSeq" id="WP_038454121.1">
    <property type="nucleotide sequence ID" value="NZ_CP009043.1"/>
</dbReference>
<keyword evidence="6 11" id="KW-0378">Hydrolase</keyword>
<dbReference type="STRING" id="1244531.CIG2463D_0869"/>
<organism evidence="13 14">
    <name type="scientific">Campylobacter iguaniorum</name>
    <dbReference type="NCBI Taxonomy" id="1244531"/>
    <lineage>
        <taxon>Bacteria</taxon>
        <taxon>Pseudomonadati</taxon>
        <taxon>Campylobacterota</taxon>
        <taxon>Epsilonproteobacteria</taxon>
        <taxon>Campylobacterales</taxon>
        <taxon>Campylobacteraceae</taxon>
        <taxon>Campylobacter</taxon>
    </lineage>
</organism>
<dbReference type="KEGG" id="caj:CIG1485E_0870"/>
<evidence type="ECO:0000256" key="5">
    <source>
        <dbReference type="ARBA" id="ARBA00022692"/>
    </source>
</evidence>
<dbReference type="Proteomes" id="UP000028486">
    <property type="component" value="Chromosome"/>
</dbReference>
<dbReference type="CDD" id="cd23081">
    <property type="entry name" value="cpPDZ_EcRseP-like"/>
    <property type="match status" value="1"/>
</dbReference>
<keyword evidence="14" id="KW-1185">Reference proteome</keyword>
<evidence type="ECO:0000256" key="2">
    <source>
        <dbReference type="ARBA" id="ARBA00004141"/>
    </source>
</evidence>
<evidence type="ECO:0000256" key="8">
    <source>
        <dbReference type="ARBA" id="ARBA00022989"/>
    </source>
</evidence>
<keyword evidence="10 11" id="KW-0472">Membrane</keyword>
<dbReference type="HOGENOM" id="CLU_025778_1_0_7"/>
<reference evidence="14" key="1">
    <citation type="journal article" date="2014" name="Genome Announc.">
        <title>Complete Genome Sequence of Campylobacter iguaniorum Strain 1485ET, Isolated from a Bearded Dragon (Pogona vitticeps).</title>
        <authorList>
            <person name="Gilbert M.J."/>
            <person name="Miller W.G."/>
            <person name="Yee E."/>
            <person name="Kik M."/>
            <person name="Wagenaar J.A."/>
            <person name="Duim B."/>
        </authorList>
    </citation>
    <scope>NUCLEOTIDE SEQUENCE [LARGE SCALE GENOMIC DNA]</scope>
    <source>
        <strain evidence="14">1485E</strain>
    </source>
</reference>
<dbReference type="NCBIfam" id="TIGR00054">
    <property type="entry name" value="RIP metalloprotease RseP"/>
    <property type="match status" value="2"/>
</dbReference>
<keyword evidence="11" id="KW-0479">Metal-binding</keyword>